<protein>
    <recommendedName>
        <fullName evidence="5">TAZ-type domain-containing protein</fullName>
    </recommendedName>
</protein>
<evidence type="ECO:0000256" key="4">
    <source>
        <dbReference type="SAM" id="MobiDB-lite"/>
    </source>
</evidence>
<evidence type="ECO:0000259" key="5">
    <source>
        <dbReference type="PROSITE" id="PS50134"/>
    </source>
</evidence>
<dbReference type="AlphaFoldDB" id="D8TX98"/>
<dbReference type="SUPFAM" id="SSF57933">
    <property type="entry name" value="TAZ domain"/>
    <property type="match status" value="1"/>
</dbReference>
<dbReference type="Proteomes" id="UP000001058">
    <property type="component" value="Unassembled WGS sequence"/>
</dbReference>
<keyword evidence="1" id="KW-0479">Metal-binding</keyword>
<name>D8TX98_VOLCA</name>
<proteinExistence type="predicted"/>
<feature type="domain" description="TAZ-type" evidence="5">
    <location>
        <begin position="4"/>
        <end position="85"/>
    </location>
</feature>
<organism evidence="7">
    <name type="scientific">Volvox carteri f. nagariensis</name>
    <dbReference type="NCBI Taxonomy" id="3068"/>
    <lineage>
        <taxon>Eukaryota</taxon>
        <taxon>Viridiplantae</taxon>
        <taxon>Chlorophyta</taxon>
        <taxon>core chlorophytes</taxon>
        <taxon>Chlorophyceae</taxon>
        <taxon>CS clade</taxon>
        <taxon>Chlamydomonadales</taxon>
        <taxon>Volvocaceae</taxon>
        <taxon>Volvox</taxon>
    </lineage>
</organism>
<sequence>MTEQGDEASLANAANWLRLIFHSLTCNNPGCVLGERCSGGKALISHVLTCSSSGACMVPSCASVRRLILHWLRCQDTHCRLCAAVWRDLSGHYEVNQQRGFSPRTERQMEPLPPEAPGTPDRTGAVLLPSSNSIEREDDANATGDGVAAFGRRRDEHAADVRIAELGIGHNNPPAQVTDRAVIQLQEATSYMRYLLYCLMCRQARVRLRVREADEGHDTAARAPGLHFWLNMAMPPQATGHVTAAVVAAAAPPAVAVAVAAIRPPTATAALRMALPSAGRRLLCHRLMCRNPLCALCSGTCELFTRGQGLRRELPVPSGLYDMDVIVHLSPPPPPPPSKPGASVFCPLLLPALSPPCSLYRVVL</sequence>
<dbReference type="InterPro" id="IPR035898">
    <property type="entry name" value="TAZ_dom_sf"/>
</dbReference>
<evidence type="ECO:0000256" key="3">
    <source>
        <dbReference type="ARBA" id="ARBA00022833"/>
    </source>
</evidence>
<feature type="region of interest" description="Disordered" evidence="4">
    <location>
        <begin position="98"/>
        <end position="124"/>
    </location>
</feature>
<dbReference type="Gene3D" id="1.20.1020.10">
    <property type="entry name" value="TAZ domain"/>
    <property type="match status" value="1"/>
</dbReference>
<evidence type="ECO:0000256" key="2">
    <source>
        <dbReference type="ARBA" id="ARBA00022771"/>
    </source>
</evidence>
<dbReference type="RefSeq" id="XP_002950980.1">
    <property type="nucleotide sequence ID" value="XM_002950934.1"/>
</dbReference>
<dbReference type="GO" id="GO:0008270">
    <property type="term" value="F:zinc ion binding"/>
    <property type="evidence" value="ECO:0007669"/>
    <property type="project" value="UniProtKB-KW"/>
</dbReference>
<dbReference type="GeneID" id="9618479"/>
<evidence type="ECO:0000313" key="6">
    <source>
        <dbReference type="EMBL" id="EFJ47874.1"/>
    </source>
</evidence>
<dbReference type="EMBL" id="GL378342">
    <property type="protein sequence ID" value="EFJ47874.1"/>
    <property type="molecule type" value="Genomic_DNA"/>
</dbReference>
<gene>
    <name evidence="6" type="ORF">VOLCADRAFT_91513</name>
</gene>
<accession>D8TX98</accession>
<dbReference type="KEGG" id="vcn:VOLCADRAFT_91513"/>
<reference evidence="6 7" key="1">
    <citation type="journal article" date="2010" name="Science">
        <title>Genomic analysis of organismal complexity in the multicellular green alga Volvox carteri.</title>
        <authorList>
            <person name="Prochnik S.E."/>
            <person name="Umen J."/>
            <person name="Nedelcu A.M."/>
            <person name="Hallmann A."/>
            <person name="Miller S.M."/>
            <person name="Nishii I."/>
            <person name="Ferris P."/>
            <person name="Kuo A."/>
            <person name="Mitros T."/>
            <person name="Fritz-Laylin L.K."/>
            <person name="Hellsten U."/>
            <person name="Chapman J."/>
            <person name="Simakov O."/>
            <person name="Rensing S.A."/>
            <person name="Terry A."/>
            <person name="Pangilinan J."/>
            <person name="Kapitonov V."/>
            <person name="Jurka J."/>
            <person name="Salamov A."/>
            <person name="Shapiro H."/>
            <person name="Schmutz J."/>
            <person name="Grimwood J."/>
            <person name="Lindquist E."/>
            <person name="Lucas S."/>
            <person name="Grigoriev I.V."/>
            <person name="Schmitt R."/>
            <person name="Kirk D."/>
            <person name="Rokhsar D.S."/>
        </authorList>
    </citation>
    <scope>NUCLEOTIDE SEQUENCE [LARGE SCALE GENOMIC DNA]</scope>
    <source>
        <strain evidence="7">f. Nagariensis / Eve</strain>
    </source>
</reference>
<keyword evidence="2" id="KW-0863">Zinc-finger</keyword>
<dbReference type="InParanoid" id="D8TX98"/>
<dbReference type="SMART" id="SM00551">
    <property type="entry name" value="ZnF_TAZ"/>
    <property type="match status" value="1"/>
</dbReference>
<evidence type="ECO:0000256" key="1">
    <source>
        <dbReference type="ARBA" id="ARBA00022723"/>
    </source>
</evidence>
<dbReference type="InterPro" id="IPR000197">
    <property type="entry name" value="Znf_TAZ"/>
</dbReference>
<dbReference type="OrthoDB" id="531944at2759"/>
<keyword evidence="3" id="KW-0862">Zinc</keyword>
<evidence type="ECO:0000313" key="7">
    <source>
        <dbReference type="Proteomes" id="UP000001058"/>
    </source>
</evidence>
<keyword evidence="7" id="KW-1185">Reference proteome</keyword>
<dbReference type="PROSITE" id="PS50134">
    <property type="entry name" value="ZF_TAZ"/>
    <property type="match status" value="1"/>
</dbReference>
<dbReference type="Pfam" id="PF02135">
    <property type="entry name" value="zf-TAZ"/>
    <property type="match status" value="1"/>
</dbReference>